<dbReference type="GO" id="GO:0003955">
    <property type="term" value="F:NAD(P)H dehydrogenase (quinone) activity"/>
    <property type="evidence" value="ECO:0007669"/>
    <property type="project" value="TreeGrafter"/>
</dbReference>
<evidence type="ECO:0000313" key="7">
    <source>
        <dbReference type="EMBL" id="TKK86239.1"/>
    </source>
</evidence>
<dbReference type="Proteomes" id="UP000308705">
    <property type="component" value="Unassembled WGS sequence"/>
</dbReference>
<dbReference type="RefSeq" id="WP_137249010.1">
    <property type="nucleotide sequence ID" value="NZ_SZQA01000022.1"/>
</dbReference>
<evidence type="ECO:0000259" key="6">
    <source>
        <dbReference type="Pfam" id="PF07992"/>
    </source>
</evidence>
<keyword evidence="8" id="KW-1185">Reference proteome</keyword>
<feature type="domain" description="FAD/NAD(P)-binding" evidence="6">
    <location>
        <begin position="1"/>
        <end position="262"/>
    </location>
</feature>
<dbReference type="PANTHER" id="PTHR42913">
    <property type="entry name" value="APOPTOSIS-INDUCING FACTOR 1"/>
    <property type="match status" value="1"/>
</dbReference>
<dbReference type="EMBL" id="SZQA01000022">
    <property type="protein sequence ID" value="TKK86239.1"/>
    <property type="molecule type" value="Genomic_DNA"/>
</dbReference>
<evidence type="ECO:0000256" key="2">
    <source>
        <dbReference type="ARBA" id="ARBA00005272"/>
    </source>
</evidence>
<keyword evidence="5" id="KW-0560">Oxidoreductase</keyword>
<gene>
    <name evidence="7" type="ORF">FDA94_22215</name>
</gene>
<comment type="cofactor">
    <cofactor evidence="1">
        <name>FAD</name>
        <dbReference type="ChEBI" id="CHEBI:57692"/>
    </cofactor>
</comment>
<dbReference type="Pfam" id="PF07992">
    <property type="entry name" value="Pyr_redox_2"/>
    <property type="match status" value="1"/>
</dbReference>
<accession>A0A4U3MCV5</accession>
<dbReference type="SUPFAM" id="SSF51905">
    <property type="entry name" value="FAD/NAD(P)-binding domain"/>
    <property type="match status" value="2"/>
</dbReference>
<evidence type="ECO:0000256" key="1">
    <source>
        <dbReference type="ARBA" id="ARBA00001974"/>
    </source>
</evidence>
<sequence>MQIVVIGAGYAGTYAANRLAKKTDAEVTVVNPRGHFVERPRLHQTLSGTGRDVTPLTSMMRKGVTVRVGAVDKIGDGVVTLDDGDSLGFDHAVLAVGSSVTPMPGTVAVGTWEGAEQGRARLAALGPGAWVTVVGGGPTGLETASEVAAARPDLRVRLIGARIGEAFGPQVRRRVLAALAGLKVEVVEDTLTAAGDGFVRVGSGRELESGLTLWAIVSGTSDLAARSGFTVNEEGRIAVDDYLRSVDDPRIFAAGDCADVPGARFACQTAIPQGARAADNLIRLIEGRPLRPHEFRYLGICISLGRKDALLQITHADDSPARTFFAKGPAVLAKETALRGIKVGVRMGVGM</sequence>
<dbReference type="Gene3D" id="3.50.50.100">
    <property type="match status" value="1"/>
</dbReference>
<keyword evidence="3" id="KW-0285">Flavoprotein</keyword>
<keyword evidence="4" id="KW-0274">FAD</keyword>
<dbReference type="GO" id="GO:0019646">
    <property type="term" value="P:aerobic electron transport chain"/>
    <property type="evidence" value="ECO:0007669"/>
    <property type="project" value="TreeGrafter"/>
</dbReference>
<dbReference type="PRINTS" id="PR00368">
    <property type="entry name" value="FADPNR"/>
</dbReference>
<organism evidence="7 8">
    <name type="scientific">Herbidospora galbida</name>
    <dbReference type="NCBI Taxonomy" id="2575442"/>
    <lineage>
        <taxon>Bacteria</taxon>
        <taxon>Bacillati</taxon>
        <taxon>Actinomycetota</taxon>
        <taxon>Actinomycetes</taxon>
        <taxon>Streptosporangiales</taxon>
        <taxon>Streptosporangiaceae</taxon>
        <taxon>Herbidospora</taxon>
    </lineage>
</organism>
<dbReference type="AlphaFoldDB" id="A0A4U3MCV5"/>
<dbReference type="OrthoDB" id="9784880at2"/>
<dbReference type="PANTHER" id="PTHR42913:SF3">
    <property type="entry name" value="64 KDA MITOCHONDRIAL NADH DEHYDROGENASE (EUROFUNG)"/>
    <property type="match status" value="1"/>
</dbReference>
<evidence type="ECO:0000256" key="4">
    <source>
        <dbReference type="ARBA" id="ARBA00022827"/>
    </source>
</evidence>
<dbReference type="InterPro" id="IPR036188">
    <property type="entry name" value="FAD/NAD-bd_sf"/>
</dbReference>
<reference evidence="7 8" key="1">
    <citation type="submission" date="2019-04" db="EMBL/GenBank/DDBJ databases">
        <title>Herbidospora sp. NEAU-GS14.nov., a novel actinomycete isolated from soil.</title>
        <authorList>
            <person name="Han L."/>
        </authorList>
    </citation>
    <scope>NUCLEOTIDE SEQUENCE [LARGE SCALE GENOMIC DNA]</scope>
    <source>
        <strain evidence="7 8">NEAU-GS14</strain>
    </source>
</reference>
<dbReference type="InterPro" id="IPR051169">
    <property type="entry name" value="NADH-Q_oxidoreductase"/>
</dbReference>
<name>A0A4U3MCV5_9ACTN</name>
<proteinExistence type="inferred from homology"/>
<evidence type="ECO:0000256" key="3">
    <source>
        <dbReference type="ARBA" id="ARBA00022630"/>
    </source>
</evidence>
<evidence type="ECO:0000313" key="8">
    <source>
        <dbReference type="Proteomes" id="UP000308705"/>
    </source>
</evidence>
<dbReference type="InterPro" id="IPR023753">
    <property type="entry name" value="FAD/NAD-binding_dom"/>
</dbReference>
<evidence type="ECO:0000256" key="5">
    <source>
        <dbReference type="ARBA" id="ARBA00023002"/>
    </source>
</evidence>
<protein>
    <submittedName>
        <fullName evidence="7">Dehydrogenase</fullName>
    </submittedName>
</protein>
<comment type="similarity">
    <text evidence="2">Belongs to the NADH dehydrogenase family.</text>
</comment>
<dbReference type="PRINTS" id="PR00469">
    <property type="entry name" value="PNDRDTASEII"/>
</dbReference>
<comment type="caution">
    <text evidence="7">The sequence shown here is derived from an EMBL/GenBank/DDBJ whole genome shotgun (WGS) entry which is preliminary data.</text>
</comment>